<dbReference type="Pfam" id="PF07690">
    <property type="entry name" value="MFS_1"/>
    <property type="match status" value="1"/>
</dbReference>
<evidence type="ECO:0000313" key="9">
    <source>
        <dbReference type="Proteomes" id="UP000199727"/>
    </source>
</evidence>
<protein>
    <submittedName>
        <fullName evidence="8">Allantoate permease</fullName>
    </submittedName>
</protein>
<evidence type="ECO:0000256" key="7">
    <source>
        <dbReference type="SAM" id="Phobius"/>
    </source>
</evidence>
<evidence type="ECO:0000256" key="4">
    <source>
        <dbReference type="ARBA" id="ARBA00022989"/>
    </source>
</evidence>
<dbReference type="PANTHER" id="PTHR43791:SF41">
    <property type="entry name" value="MAJOR FACILITATOR SUPERFAMILY (MFS) PROFILE DOMAIN-CONTAINING PROTEIN"/>
    <property type="match status" value="1"/>
</dbReference>
<dbReference type="Gene3D" id="1.20.1250.20">
    <property type="entry name" value="MFS general substrate transporter like domains"/>
    <property type="match status" value="2"/>
</dbReference>
<evidence type="ECO:0000313" key="8">
    <source>
        <dbReference type="EMBL" id="OXG19307.1"/>
    </source>
</evidence>
<sequence length="520" mass="57809">MGSDIEAKFSSNVSIKPTGDMGDVQRPVDTKNDDVAAAFLQRIAQRDDGEELLKPDMPKEVRSIIRKADAIIITLLQFSLMMGSVDKVSIGSAAVLGMRADTHLKGQEYSWTSAIIYFGAIVSIIPSLALMQRLPANLYISTNVCIWGVITMGMAGSRNFADLMGIRFVLGCFESVIFAGFGLIISMWYTREEQPLRTAIVFSTLSSVMNGILATACVNYHGPLAQWRLLFIIVGAITFTASLFLFWLLPANPTSAWWLTIRQRVVATRRMADSHTGVENKHFKWTQAWEAIYDPKTWLIFLINLALNIPNGGLITFNSIIVNSLGFTLEQTTLLGIPTGVFSWISSLVFGYIAVKTRQRCLSAMGSCILPFVGTILLYKIPRTDIGGSLAALYLVYFYWGPYIVMMGSVYANTGGYTKKMIVYAIAYVGYSVGNIIGPQTFRSEQAPKYTGGVIAMLTCYGVALVLIFVYRLYLVYLNKKKAKELAQYRAEQGTSTDDALVDEFRDQTDFENPRFVYEL</sequence>
<feature type="transmembrane region" description="Helical" evidence="7">
    <location>
        <begin position="421"/>
        <end position="438"/>
    </location>
</feature>
<feature type="region of interest" description="Disordered" evidence="6">
    <location>
        <begin position="1"/>
        <end position="27"/>
    </location>
</feature>
<dbReference type="Proteomes" id="UP000199727">
    <property type="component" value="Unassembled WGS sequence"/>
</dbReference>
<evidence type="ECO:0000256" key="6">
    <source>
        <dbReference type="SAM" id="MobiDB-lite"/>
    </source>
</evidence>
<dbReference type="GO" id="GO:0016020">
    <property type="term" value="C:membrane"/>
    <property type="evidence" value="ECO:0007669"/>
    <property type="project" value="UniProtKB-SubCell"/>
</dbReference>
<dbReference type="GO" id="GO:0022857">
    <property type="term" value="F:transmembrane transporter activity"/>
    <property type="evidence" value="ECO:0007669"/>
    <property type="project" value="InterPro"/>
</dbReference>
<feature type="transmembrane region" description="Helical" evidence="7">
    <location>
        <begin position="109"/>
        <end position="130"/>
    </location>
</feature>
<evidence type="ECO:0000256" key="5">
    <source>
        <dbReference type="ARBA" id="ARBA00023136"/>
    </source>
</evidence>
<feature type="transmembrane region" description="Helical" evidence="7">
    <location>
        <begin position="136"/>
        <end position="156"/>
    </location>
</feature>
<feature type="transmembrane region" description="Helical" evidence="7">
    <location>
        <begin position="391"/>
        <end position="412"/>
    </location>
</feature>
<feature type="transmembrane region" description="Helical" evidence="7">
    <location>
        <begin position="450"/>
        <end position="474"/>
    </location>
</feature>
<organism evidence="8 9">
    <name type="scientific">Cryptococcus neoformans Tu259-1</name>
    <dbReference type="NCBI Taxonomy" id="1230072"/>
    <lineage>
        <taxon>Eukaryota</taxon>
        <taxon>Fungi</taxon>
        <taxon>Dikarya</taxon>
        <taxon>Basidiomycota</taxon>
        <taxon>Agaricomycotina</taxon>
        <taxon>Tremellomycetes</taxon>
        <taxon>Tremellales</taxon>
        <taxon>Cryptococcaceae</taxon>
        <taxon>Cryptococcus</taxon>
        <taxon>Cryptococcus neoformans species complex</taxon>
    </lineage>
</organism>
<evidence type="ECO:0000256" key="2">
    <source>
        <dbReference type="ARBA" id="ARBA00022448"/>
    </source>
</evidence>
<accession>A0A854QF88</accession>
<comment type="subcellular location">
    <subcellularLocation>
        <location evidence="1">Membrane</location>
        <topology evidence="1">Multi-pass membrane protein</topology>
    </subcellularLocation>
</comment>
<reference evidence="8 9" key="1">
    <citation type="submission" date="2017-06" db="EMBL/GenBank/DDBJ databases">
        <title>Global population genomics of the pathogenic fungus Cryptococcus neoformans var. grubii.</title>
        <authorList>
            <person name="Cuomo C."/>
            <person name="Litvintseva A."/>
            <person name="Chen Y."/>
            <person name="Young S."/>
            <person name="Zeng Q."/>
            <person name="Chapman S."/>
            <person name="Gujja S."/>
            <person name="Saif S."/>
            <person name="Birren B."/>
        </authorList>
    </citation>
    <scope>NUCLEOTIDE SEQUENCE [LARGE SCALE GENOMIC DNA]</scope>
    <source>
        <strain evidence="8 9">Tu259-1</strain>
    </source>
</reference>
<dbReference type="SUPFAM" id="SSF103473">
    <property type="entry name" value="MFS general substrate transporter"/>
    <property type="match status" value="1"/>
</dbReference>
<dbReference type="InterPro" id="IPR036259">
    <property type="entry name" value="MFS_trans_sf"/>
</dbReference>
<keyword evidence="3 7" id="KW-0812">Transmembrane</keyword>
<feature type="transmembrane region" description="Helical" evidence="7">
    <location>
        <begin position="229"/>
        <end position="249"/>
    </location>
</feature>
<proteinExistence type="predicted"/>
<comment type="caution">
    <text evidence="8">The sequence shown here is derived from an EMBL/GenBank/DDBJ whole genome shotgun (WGS) entry which is preliminary data.</text>
</comment>
<dbReference type="InterPro" id="IPR011701">
    <property type="entry name" value="MFS"/>
</dbReference>
<dbReference type="PANTHER" id="PTHR43791">
    <property type="entry name" value="PERMEASE-RELATED"/>
    <property type="match status" value="1"/>
</dbReference>
<keyword evidence="4 7" id="KW-1133">Transmembrane helix</keyword>
<evidence type="ECO:0000256" key="1">
    <source>
        <dbReference type="ARBA" id="ARBA00004141"/>
    </source>
</evidence>
<feature type="transmembrane region" description="Helical" evidence="7">
    <location>
        <begin position="334"/>
        <end position="355"/>
    </location>
</feature>
<keyword evidence="2" id="KW-0813">Transport</keyword>
<feature type="transmembrane region" description="Helical" evidence="7">
    <location>
        <begin position="196"/>
        <end position="217"/>
    </location>
</feature>
<keyword evidence="5 7" id="KW-0472">Membrane</keyword>
<feature type="transmembrane region" description="Helical" evidence="7">
    <location>
        <begin position="362"/>
        <end position="379"/>
    </location>
</feature>
<dbReference type="EMBL" id="AMKT01000050">
    <property type="protein sequence ID" value="OXG19307.1"/>
    <property type="molecule type" value="Genomic_DNA"/>
</dbReference>
<evidence type="ECO:0000256" key="3">
    <source>
        <dbReference type="ARBA" id="ARBA00022692"/>
    </source>
</evidence>
<name>A0A854QF88_CRYNE</name>
<feature type="transmembrane region" description="Helical" evidence="7">
    <location>
        <begin position="168"/>
        <end position="190"/>
    </location>
</feature>
<dbReference type="AlphaFoldDB" id="A0A854QF88"/>
<dbReference type="OrthoDB" id="6730379at2759"/>
<gene>
    <name evidence="8" type="ORF">C361_04252</name>
</gene>